<dbReference type="Gene3D" id="1.20.1280.50">
    <property type="match status" value="1"/>
</dbReference>
<name>A0A7N0TI44_KALFE</name>
<sequence>MDGMLTWLEVSCERWSSCLGKCWDSLTRRRRIIEIYLRRGFSKVGYLIERMMQTSETLAPVFLPDDIMVDILSRLPVRSLARWSCVDKSWKSRIRSRRFIDTYLGRHTEDRLRVLVSPSPHPPFLSIKCRDISKSLIRLSEENVVWLTPSSSPHWSSFSDECYEFGLAGCCDGLLCFHKCLAGRRCNVIFGIRPRGRPSDGCPKMTWQLETSVMKPSRADDYKIMRILRPWPGTLTRVDVLSVGSNTLRRFQVRIRGVFWSEEAVFRHGSLHWLMVINHNSRASSEYFILRFNLETEVMDEVAIHKTVPDCEVLINIVSDLNVVDGRLHVVVEYQKRPLGDSRHTYRGELEMQVMEEYGVETSWTKRLS</sequence>
<dbReference type="Proteomes" id="UP000594263">
    <property type="component" value="Unplaced"/>
</dbReference>
<dbReference type="Gramene" id="Kaladp0037s0328.1.v1.1">
    <property type="protein sequence ID" value="Kaladp0037s0328.1.v1.1"/>
    <property type="gene ID" value="Kaladp0037s0328.v1.1"/>
</dbReference>
<dbReference type="CDD" id="cd22157">
    <property type="entry name" value="F-box_AtFBW1-like"/>
    <property type="match status" value="1"/>
</dbReference>
<keyword evidence="3" id="KW-1185">Reference proteome</keyword>
<dbReference type="InterPro" id="IPR036047">
    <property type="entry name" value="F-box-like_dom_sf"/>
</dbReference>
<proteinExistence type="predicted"/>
<dbReference type="Pfam" id="PF12937">
    <property type="entry name" value="F-box-like"/>
    <property type="match status" value="1"/>
</dbReference>
<dbReference type="InterPro" id="IPR001810">
    <property type="entry name" value="F-box_dom"/>
</dbReference>
<reference evidence="2" key="1">
    <citation type="submission" date="2021-01" db="UniProtKB">
        <authorList>
            <consortium name="EnsemblPlants"/>
        </authorList>
    </citation>
    <scope>IDENTIFICATION</scope>
</reference>
<evidence type="ECO:0000259" key="1">
    <source>
        <dbReference type="Pfam" id="PF12937"/>
    </source>
</evidence>
<dbReference type="PANTHER" id="PTHR31672">
    <property type="entry name" value="BNACNNG10540D PROTEIN"/>
    <property type="match status" value="1"/>
</dbReference>
<dbReference type="PANTHER" id="PTHR31672:SF13">
    <property type="entry name" value="F-BOX PROTEIN CPR30-LIKE"/>
    <property type="match status" value="1"/>
</dbReference>
<feature type="domain" description="F-box" evidence="1">
    <location>
        <begin position="63"/>
        <end position="96"/>
    </location>
</feature>
<dbReference type="InterPro" id="IPR050796">
    <property type="entry name" value="SCF_F-box_component"/>
</dbReference>
<protein>
    <recommendedName>
        <fullName evidence="1">F-box domain-containing protein</fullName>
    </recommendedName>
</protein>
<evidence type="ECO:0000313" key="2">
    <source>
        <dbReference type="EnsemblPlants" id="Kaladp0037s0328.1.v1.1"/>
    </source>
</evidence>
<dbReference type="EnsemblPlants" id="Kaladp0037s0328.1.v1.1">
    <property type="protein sequence ID" value="Kaladp0037s0328.1.v1.1"/>
    <property type="gene ID" value="Kaladp0037s0328.v1.1"/>
</dbReference>
<dbReference type="SUPFAM" id="SSF81383">
    <property type="entry name" value="F-box domain"/>
    <property type="match status" value="1"/>
</dbReference>
<organism evidence="2 3">
    <name type="scientific">Kalanchoe fedtschenkoi</name>
    <name type="common">Lavender scallops</name>
    <name type="synonym">South American air plant</name>
    <dbReference type="NCBI Taxonomy" id="63787"/>
    <lineage>
        <taxon>Eukaryota</taxon>
        <taxon>Viridiplantae</taxon>
        <taxon>Streptophyta</taxon>
        <taxon>Embryophyta</taxon>
        <taxon>Tracheophyta</taxon>
        <taxon>Spermatophyta</taxon>
        <taxon>Magnoliopsida</taxon>
        <taxon>eudicotyledons</taxon>
        <taxon>Gunneridae</taxon>
        <taxon>Pentapetalae</taxon>
        <taxon>Saxifragales</taxon>
        <taxon>Crassulaceae</taxon>
        <taxon>Kalanchoe</taxon>
    </lineage>
</organism>
<evidence type="ECO:0000313" key="3">
    <source>
        <dbReference type="Proteomes" id="UP000594263"/>
    </source>
</evidence>
<accession>A0A7N0TI44</accession>
<dbReference type="AlphaFoldDB" id="A0A7N0TI44"/>